<protein>
    <submittedName>
        <fullName evidence="1">Uncharacterized protein</fullName>
    </submittedName>
</protein>
<organism evidence="1 2">
    <name type="scientific">Sinorhizobium kummerowiae</name>
    <dbReference type="NCBI Taxonomy" id="158892"/>
    <lineage>
        <taxon>Bacteria</taxon>
        <taxon>Pseudomonadati</taxon>
        <taxon>Pseudomonadota</taxon>
        <taxon>Alphaproteobacteria</taxon>
        <taxon>Hyphomicrobiales</taxon>
        <taxon>Rhizobiaceae</taxon>
        <taxon>Sinorhizobium/Ensifer group</taxon>
        <taxon>Sinorhizobium</taxon>
    </lineage>
</organism>
<sequence length="48" mass="5038">MNKEATAARIAENQISREAASAMWGSGSAYRRQMLSTPVPCPLVASGA</sequence>
<dbReference type="RefSeq" id="WP_164839297.1">
    <property type="nucleotide sequence ID" value="NZ_CP120366.1"/>
</dbReference>
<accession>A0ABY8TIG4</accession>
<keyword evidence="2" id="KW-1185">Reference proteome</keyword>
<geneLocation type="plasmid" evidence="1 2">
    <name>pSkuCCBAU71714a</name>
</geneLocation>
<keyword evidence="1" id="KW-0614">Plasmid</keyword>
<dbReference type="Proteomes" id="UP001233264">
    <property type="component" value="Plasmid pSkuCCBAU71714a"/>
</dbReference>
<reference evidence="1 2" key="1">
    <citation type="submission" date="2023-03" db="EMBL/GenBank/DDBJ databases">
        <authorList>
            <person name="Menendez E."/>
            <person name="Kaur S."/>
            <person name="Flores-Felix J.D."/>
            <person name="diCenzo G.C."/>
            <person name="Peix A."/>
            <person name="Velazquez E."/>
        </authorList>
    </citation>
    <scope>NUCLEOTIDE SEQUENCE [LARGE SCALE GENOMIC DNA]</scope>
    <source>
        <strain evidence="1 2">CCBAU 71714</strain>
        <plasmid evidence="1 2">pSkuCCBAU71714a</plasmid>
    </source>
</reference>
<evidence type="ECO:0000313" key="2">
    <source>
        <dbReference type="Proteomes" id="UP001233264"/>
    </source>
</evidence>
<proteinExistence type="predicted"/>
<evidence type="ECO:0000313" key="1">
    <source>
        <dbReference type="EMBL" id="WHS96190.1"/>
    </source>
</evidence>
<dbReference type="EMBL" id="CP120366">
    <property type="protein sequence ID" value="WHS96190.1"/>
    <property type="molecule type" value="Genomic_DNA"/>
</dbReference>
<name>A0ABY8TIG4_9HYPH</name>
<gene>
    <name evidence="1" type="ORF">PZL22_005027</name>
</gene>